<keyword evidence="1" id="KW-0694">RNA-binding</keyword>
<dbReference type="InterPro" id="IPR057596">
    <property type="entry name" value="RDRP_core"/>
</dbReference>
<dbReference type="EC" id="2.7.7.48" evidence="1"/>
<keyword evidence="1" id="KW-0696">RNA-directed RNA polymerase</keyword>
<dbReference type="GO" id="GO:0003723">
    <property type="term" value="F:RNA binding"/>
    <property type="evidence" value="ECO:0007669"/>
    <property type="project" value="UniProtKB-KW"/>
</dbReference>
<sequence>MSKLRTFAKTLQNNVTPEDVAWEFDVPDLPQSQTANTAGVVKCVSVISTAEKQHISLRFESAPVNRVTRDDVFDKFILVTFADFRLQWPALSASDAPRPATGKENGEWITRMLVNGITINGVAYNFFGHSNSQLKSRSCFMYAASKEHISDKIEAMGDFSKLKSVGKKAKRIGLLFSSAQVTLNLSPERCQDIDDVVYQEYIFTDGCGLISAQMARHLAQRRNIVFRNCRYLPSVYQIRYRGYKGVLTLDPTLTAQTSVQFRNSMRKFKDSPDHSFAVVDYSKLE</sequence>
<organism evidence="3 4">
    <name type="scientific">Ophiobolus disseminans</name>
    <dbReference type="NCBI Taxonomy" id="1469910"/>
    <lineage>
        <taxon>Eukaryota</taxon>
        <taxon>Fungi</taxon>
        <taxon>Dikarya</taxon>
        <taxon>Ascomycota</taxon>
        <taxon>Pezizomycotina</taxon>
        <taxon>Dothideomycetes</taxon>
        <taxon>Pleosporomycetidae</taxon>
        <taxon>Pleosporales</taxon>
        <taxon>Pleosporineae</taxon>
        <taxon>Phaeosphaeriaceae</taxon>
        <taxon>Ophiobolus</taxon>
    </lineage>
</organism>
<comment type="similarity">
    <text evidence="1">Belongs to the RdRP family.</text>
</comment>
<evidence type="ECO:0000313" key="3">
    <source>
        <dbReference type="EMBL" id="KAF2823711.1"/>
    </source>
</evidence>
<dbReference type="PANTHER" id="PTHR23079">
    <property type="entry name" value="RNA-DEPENDENT RNA POLYMERASE"/>
    <property type="match status" value="1"/>
</dbReference>
<accession>A0A6A6ZRI2</accession>
<evidence type="ECO:0000259" key="2">
    <source>
        <dbReference type="Pfam" id="PF05183"/>
    </source>
</evidence>
<dbReference type="OrthoDB" id="6513042at2759"/>
<keyword evidence="1" id="KW-0808">Transferase</keyword>
<dbReference type="Pfam" id="PF05183">
    <property type="entry name" value="RdRP"/>
    <property type="match status" value="1"/>
</dbReference>
<proteinExistence type="inferred from homology"/>
<dbReference type="GO" id="GO:0031380">
    <property type="term" value="C:nuclear RNA-directed RNA polymerase complex"/>
    <property type="evidence" value="ECO:0007669"/>
    <property type="project" value="TreeGrafter"/>
</dbReference>
<dbReference type="InterPro" id="IPR007855">
    <property type="entry name" value="RDRP"/>
</dbReference>
<dbReference type="GO" id="GO:0030422">
    <property type="term" value="P:siRNA processing"/>
    <property type="evidence" value="ECO:0007669"/>
    <property type="project" value="TreeGrafter"/>
</dbReference>
<reference evidence="3" key="1">
    <citation type="journal article" date="2020" name="Stud. Mycol.">
        <title>101 Dothideomycetes genomes: a test case for predicting lifestyles and emergence of pathogens.</title>
        <authorList>
            <person name="Haridas S."/>
            <person name="Albert R."/>
            <person name="Binder M."/>
            <person name="Bloem J."/>
            <person name="Labutti K."/>
            <person name="Salamov A."/>
            <person name="Andreopoulos B."/>
            <person name="Baker S."/>
            <person name="Barry K."/>
            <person name="Bills G."/>
            <person name="Bluhm B."/>
            <person name="Cannon C."/>
            <person name="Castanera R."/>
            <person name="Culley D."/>
            <person name="Daum C."/>
            <person name="Ezra D."/>
            <person name="Gonzalez J."/>
            <person name="Henrissat B."/>
            <person name="Kuo A."/>
            <person name="Liang C."/>
            <person name="Lipzen A."/>
            <person name="Lutzoni F."/>
            <person name="Magnuson J."/>
            <person name="Mondo S."/>
            <person name="Nolan M."/>
            <person name="Ohm R."/>
            <person name="Pangilinan J."/>
            <person name="Park H.-J."/>
            <person name="Ramirez L."/>
            <person name="Alfaro M."/>
            <person name="Sun H."/>
            <person name="Tritt A."/>
            <person name="Yoshinaga Y."/>
            <person name="Zwiers L.-H."/>
            <person name="Turgeon B."/>
            <person name="Goodwin S."/>
            <person name="Spatafora J."/>
            <person name="Crous P."/>
            <person name="Grigoriev I."/>
        </authorList>
    </citation>
    <scope>NUCLEOTIDE SEQUENCE</scope>
    <source>
        <strain evidence="3">CBS 113818</strain>
    </source>
</reference>
<dbReference type="PANTHER" id="PTHR23079:SF55">
    <property type="entry name" value="RNA-DIRECTED RNA POLYMERASE"/>
    <property type="match status" value="1"/>
</dbReference>
<protein>
    <recommendedName>
        <fullName evidence="1">RNA-dependent RNA polymerase</fullName>
        <ecNumber evidence="1">2.7.7.48</ecNumber>
    </recommendedName>
</protein>
<keyword evidence="4" id="KW-1185">Reference proteome</keyword>
<evidence type="ECO:0000313" key="4">
    <source>
        <dbReference type="Proteomes" id="UP000799424"/>
    </source>
</evidence>
<evidence type="ECO:0000256" key="1">
    <source>
        <dbReference type="RuleBase" id="RU363098"/>
    </source>
</evidence>
<dbReference type="Proteomes" id="UP000799424">
    <property type="component" value="Unassembled WGS sequence"/>
</dbReference>
<dbReference type="EMBL" id="MU006231">
    <property type="protein sequence ID" value="KAF2823711.1"/>
    <property type="molecule type" value="Genomic_DNA"/>
</dbReference>
<comment type="catalytic activity">
    <reaction evidence="1">
        <text>RNA(n) + a ribonucleoside 5'-triphosphate = RNA(n+1) + diphosphate</text>
        <dbReference type="Rhea" id="RHEA:21248"/>
        <dbReference type="Rhea" id="RHEA-COMP:14527"/>
        <dbReference type="Rhea" id="RHEA-COMP:17342"/>
        <dbReference type="ChEBI" id="CHEBI:33019"/>
        <dbReference type="ChEBI" id="CHEBI:61557"/>
        <dbReference type="ChEBI" id="CHEBI:140395"/>
        <dbReference type="EC" id="2.7.7.48"/>
    </reaction>
</comment>
<name>A0A6A6ZRI2_9PLEO</name>
<dbReference type="AlphaFoldDB" id="A0A6A6ZRI2"/>
<feature type="domain" description="RDRP core" evidence="2">
    <location>
        <begin position="63"/>
        <end position="283"/>
    </location>
</feature>
<keyword evidence="1" id="KW-0548">Nucleotidyltransferase</keyword>
<gene>
    <name evidence="3" type="ORF">CC86DRAFT_59014</name>
</gene>
<dbReference type="GO" id="GO:0003968">
    <property type="term" value="F:RNA-directed RNA polymerase activity"/>
    <property type="evidence" value="ECO:0007669"/>
    <property type="project" value="UniProtKB-KW"/>
</dbReference>